<dbReference type="PANTHER" id="PTHR42736">
    <property type="entry name" value="PROTEIN-GLUTAMINE GAMMA-GLUTAMYLTRANSFERASE"/>
    <property type="match status" value="1"/>
</dbReference>
<dbReference type="EMBL" id="JAAVJF010000002">
    <property type="protein sequence ID" value="NYR15516.1"/>
    <property type="molecule type" value="Genomic_DNA"/>
</dbReference>
<gene>
    <name evidence="4" type="ORF">HC235_06075</name>
</gene>
<dbReference type="Proteomes" id="UP000554766">
    <property type="component" value="Unassembled WGS sequence"/>
</dbReference>
<dbReference type="PANTHER" id="PTHR42736:SF1">
    <property type="entry name" value="PROTEIN-GLUTAMINE GAMMA-GLUTAMYLTRANSFERASE"/>
    <property type="match status" value="1"/>
</dbReference>
<dbReference type="GeneID" id="5055983"/>
<accession>A0A7L4PCC0</accession>
<evidence type="ECO:0000313" key="5">
    <source>
        <dbReference type="Proteomes" id="UP000554766"/>
    </source>
</evidence>
<name>A0A7L4PCC0_9CREN</name>
<dbReference type="OMA" id="PLMGGCV"/>
<proteinExistence type="predicted"/>
<dbReference type="SUPFAM" id="SSF54001">
    <property type="entry name" value="Cysteine proteinases"/>
    <property type="match status" value="1"/>
</dbReference>
<organism evidence="4 5">
    <name type="scientific">Pyrobaculum arsenaticum</name>
    <dbReference type="NCBI Taxonomy" id="121277"/>
    <lineage>
        <taxon>Archaea</taxon>
        <taxon>Thermoproteota</taxon>
        <taxon>Thermoprotei</taxon>
        <taxon>Thermoproteales</taxon>
        <taxon>Thermoproteaceae</taxon>
        <taxon>Pyrobaculum</taxon>
    </lineage>
</organism>
<feature type="region of interest" description="Disordered" evidence="1">
    <location>
        <begin position="312"/>
        <end position="338"/>
    </location>
</feature>
<evidence type="ECO:0000313" key="4">
    <source>
        <dbReference type="EMBL" id="NYR15516.1"/>
    </source>
</evidence>
<reference evidence="4 5" key="1">
    <citation type="journal article" date="2020" name="Nat. Commun.">
        <title>The structures of two archaeal type IV pili illuminate evolutionary relationships.</title>
        <authorList>
            <person name="Wang F."/>
            <person name="Baquero D.P."/>
            <person name="Su Z."/>
            <person name="Beltran L.C."/>
            <person name="Prangishvili D."/>
            <person name="Krupovic M."/>
            <person name="Egelman E.H."/>
        </authorList>
    </citation>
    <scope>NUCLEOTIDE SEQUENCE [LARGE SCALE GENOMIC DNA]</scope>
    <source>
        <strain evidence="4 5">2GA</strain>
    </source>
</reference>
<feature type="domain" description="Transglutaminase-like" evidence="3">
    <location>
        <begin position="241"/>
        <end position="310"/>
    </location>
</feature>
<comment type="caution">
    <text evidence="4">The sequence shown here is derived from an EMBL/GenBank/DDBJ whole genome shotgun (WGS) entry which is preliminary data.</text>
</comment>
<dbReference type="Gene3D" id="3.10.620.30">
    <property type="match status" value="1"/>
</dbReference>
<keyword evidence="2" id="KW-0472">Membrane</keyword>
<keyword evidence="2" id="KW-1133">Transmembrane helix</keyword>
<dbReference type="SMART" id="SM00460">
    <property type="entry name" value="TGc"/>
    <property type="match status" value="1"/>
</dbReference>
<evidence type="ECO:0000256" key="2">
    <source>
        <dbReference type="SAM" id="Phobius"/>
    </source>
</evidence>
<sequence>MRILLAAAGLVLVYAGIVSLVSPGEPAASPQPWGFSRGIAVRPPEVSLSGGLYFKTYLWARGGGGVLYLRCYVYSRYEGGTWLPTPEEYPVLGVYSVTVGRGPFTEGGALNLTLPLMGGCVPVATPSVDGLQLGSIKVSAPGANLAASRTGLYVAYAGGRLGEVTSYYGPGDLPPSPDDLSLPSGQAGVLLALARNITAGCGDVSCKVERIKEFLKGFTYDGTMDAPWPHIPPGVDPLMWFLQNKRGVCVHFATAFVMLARASGVYVRLVVGYMSDGPVPTQWSLTAFSPHAWAEYYQPGVGWIGVEATPPMGAPSPAAPPPRETPTPAATTPEVPPASPGPYQWPSIGLGVFLPLAGMAAAALVGGALFKKRVVITVGEALRVGAPRGFWVYVNRRRVGRAPVEIVFDKPGLYLVAVGPFVRVVRVVDYRSMAGRAFEKLLKKLKLPPSATPREVAERFPQYREVALLVEKLRFGPRADNEDYRRLREML</sequence>
<feature type="compositionally biased region" description="Pro residues" evidence="1">
    <location>
        <begin position="312"/>
        <end position="325"/>
    </location>
</feature>
<dbReference type="Pfam" id="PF01841">
    <property type="entry name" value="Transglut_core"/>
    <property type="match status" value="1"/>
</dbReference>
<dbReference type="InterPro" id="IPR038765">
    <property type="entry name" value="Papain-like_cys_pep_sf"/>
</dbReference>
<protein>
    <submittedName>
        <fullName evidence="4">Transglutaminase domain-containing protein</fullName>
    </submittedName>
</protein>
<dbReference type="RefSeq" id="WP_011900674.1">
    <property type="nucleotide sequence ID" value="NZ_JAAVJF010000002.1"/>
</dbReference>
<feature type="transmembrane region" description="Helical" evidence="2">
    <location>
        <begin position="348"/>
        <end position="370"/>
    </location>
</feature>
<evidence type="ECO:0000256" key="1">
    <source>
        <dbReference type="SAM" id="MobiDB-lite"/>
    </source>
</evidence>
<keyword evidence="2" id="KW-0812">Transmembrane</keyword>
<dbReference type="InterPro" id="IPR002931">
    <property type="entry name" value="Transglutaminase-like"/>
</dbReference>
<evidence type="ECO:0000259" key="3">
    <source>
        <dbReference type="SMART" id="SM00460"/>
    </source>
</evidence>
<dbReference type="AlphaFoldDB" id="A0A7L4PCC0"/>
<keyword evidence="5" id="KW-1185">Reference proteome</keyword>
<dbReference type="InterPro" id="IPR052901">
    <property type="entry name" value="Bact_TGase-like"/>
</dbReference>